<comment type="caution">
    <text evidence="4">The sequence shown here is derived from an EMBL/GenBank/DDBJ whole genome shotgun (WGS) entry which is preliminary data.</text>
</comment>
<dbReference type="SMART" id="SM00060">
    <property type="entry name" value="FN3"/>
    <property type="match status" value="2"/>
</dbReference>
<feature type="non-terminal residue" evidence="4">
    <location>
        <position position="306"/>
    </location>
</feature>
<dbReference type="InterPro" id="IPR013783">
    <property type="entry name" value="Ig-like_fold"/>
</dbReference>
<evidence type="ECO:0000256" key="1">
    <source>
        <dbReference type="ARBA" id="ARBA00022737"/>
    </source>
</evidence>
<dbReference type="PANTHER" id="PTHR13817">
    <property type="entry name" value="TITIN"/>
    <property type="match status" value="1"/>
</dbReference>
<dbReference type="PROSITE" id="PS50853">
    <property type="entry name" value="FN3"/>
    <property type="match status" value="2"/>
</dbReference>
<gene>
    <name evidence="4" type="ORF">As57867_020515</name>
</gene>
<dbReference type="InterPro" id="IPR036116">
    <property type="entry name" value="FN3_sf"/>
</dbReference>
<dbReference type="PANTHER" id="PTHR13817:SF73">
    <property type="entry name" value="FIBRONECTIN TYPE-III DOMAIN-CONTAINING PROTEIN"/>
    <property type="match status" value="1"/>
</dbReference>
<proteinExistence type="predicted"/>
<dbReference type="Gene3D" id="2.60.40.10">
    <property type="entry name" value="Immunoglobulins"/>
    <property type="match status" value="3"/>
</dbReference>
<organism evidence="4">
    <name type="scientific">Aphanomyces stellatus</name>
    <dbReference type="NCBI Taxonomy" id="120398"/>
    <lineage>
        <taxon>Eukaryota</taxon>
        <taxon>Sar</taxon>
        <taxon>Stramenopiles</taxon>
        <taxon>Oomycota</taxon>
        <taxon>Saprolegniomycetes</taxon>
        <taxon>Saprolegniales</taxon>
        <taxon>Verrucalvaceae</taxon>
        <taxon>Aphanomyces</taxon>
    </lineage>
</organism>
<dbReference type="CDD" id="cd00063">
    <property type="entry name" value="FN3"/>
    <property type="match status" value="2"/>
</dbReference>
<accession>A0A6A4XX56</accession>
<evidence type="ECO:0000259" key="3">
    <source>
        <dbReference type="PROSITE" id="PS50853"/>
    </source>
</evidence>
<dbReference type="EMBL" id="VJMH01006888">
    <property type="protein sequence ID" value="KAF0687693.1"/>
    <property type="molecule type" value="Genomic_DNA"/>
</dbReference>
<feature type="region of interest" description="Disordered" evidence="2">
    <location>
        <begin position="1"/>
        <end position="28"/>
    </location>
</feature>
<evidence type="ECO:0000313" key="4">
    <source>
        <dbReference type="EMBL" id="KAF0687693.1"/>
    </source>
</evidence>
<sequence length="306" mass="32265">MTRVRAHSAQGWGPAAWGQPQYETPRGIPGPPQNVRLLSLSSTLLKVVWTMPVTGGGSTVTSYRIEWDTSATFANVGTPGFDYFNVFAVPAGNTGPYYFNIPVAINAIYFVRVVAINDRGTSPAAASVPASIQPNNMPPGAPQSPTLTVLSSAGYLVAWSPPSIALTVFGGPGGLPITQYMIEWDTSPAFDSPAAYAMVTGDQAQYVIGGRNVLTGVTSQVLVPGGMYYARVTAFNGLGASPAAPTVPPSLTLANQMPWSPQSLVLTDLSATSVLGQWSTPQYDGGAQLRKYTFQYDQSLDFMSGA</sequence>
<evidence type="ECO:0000256" key="2">
    <source>
        <dbReference type="SAM" id="MobiDB-lite"/>
    </source>
</evidence>
<name>A0A6A4XX56_9STRA</name>
<dbReference type="InterPro" id="IPR003961">
    <property type="entry name" value="FN3_dom"/>
</dbReference>
<dbReference type="OrthoDB" id="504170at2759"/>
<dbReference type="InterPro" id="IPR050964">
    <property type="entry name" value="Striated_Muscle_Regulatory"/>
</dbReference>
<protein>
    <recommendedName>
        <fullName evidence="3">Fibronectin type-III domain-containing protein</fullName>
    </recommendedName>
</protein>
<feature type="domain" description="Fibronectin type-III" evidence="3">
    <location>
        <begin position="31"/>
        <end position="135"/>
    </location>
</feature>
<keyword evidence="1" id="KW-0677">Repeat</keyword>
<reference evidence="4" key="1">
    <citation type="submission" date="2019-06" db="EMBL/GenBank/DDBJ databases">
        <title>Genomics analysis of Aphanomyces spp. identifies a new class of oomycete effector associated with host adaptation.</title>
        <authorList>
            <person name="Gaulin E."/>
        </authorList>
    </citation>
    <scope>NUCLEOTIDE SEQUENCE</scope>
    <source>
        <strain evidence="4">CBS 578.67</strain>
    </source>
</reference>
<feature type="domain" description="Fibronectin type-III" evidence="3">
    <location>
        <begin position="141"/>
        <end position="255"/>
    </location>
</feature>
<dbReference type="SUPFAM" id="SSF49265">
    <property type="entry name" value="Fibronectin type III"/>
    <property type="match status" value="2"/>
</dbReference>
<dbReference type="AlphaFoldDB" id="A0A6A4XX56"/>